<accession>A0A2J6SZB2</accession>
<dbReference type="STRING" id="1095630.A0A2J6SZB2"/>
<evidence type="ECO:0000259" key="2">
    <source>
        <dbReference type="Pfam" id="PF06985"/>
    </source>
</evidence>
<dbReference type="PANTHER" id="PTHR39596">
    <property type="match status" value="1"/>
</dbReference>
<evidence type="ECO:0000256" key="1">
    <source>
        <dbReference type="SAM" id="MobiDB-lite"/>
    </source>
</evidence>
<feature type="compositionally biased region" description="Low complexity" evidence="1">
    <location>
        <begin position="951"/>
        <end position="961"/>
    </location>
</feature>
<dbReference type="OrthoDB" id="2426273at2759"/>
<feature type="compositionally biased region" description="Polar residues" evidence="1">
    <location>
        <begin position="870"/>
        <end position="889"/>
    </location>
</feature>
<dbReference type="EMBL" id="KZ613852">
    <property type="protein sequence ID" value="PMD56104.1"/>
    <property type="molecule type" value="Genomic_DNA"/>
</dbReference>
<dbReference type="RefSeq" id="XP_024733008.1">
    <property type="nucleotide sequence ID" value="XM_024883578.1"/>
</dbReference>
<reference evidence="3 4" key="1">
    <citation type="submission" date="2016-04" db="EMBL/GenBank/DDBJ databases">
        <title>A degradative enzymes factory behind the ericoid mycorrhizal symbiosis.</title>
        <authorList>
            <consortium name="DOE Joint Genome Institute"/>
            <person name="Martino E."/>
            <person name="Morin E."/>
            <person name="Grelet G."/>
            <person name="Kuo A."/>
            <person name="Kohler A."/>
            <person name="Daghino S."/>
            <person name="Barry K."/>
            <person name="Choi C."/>
            <person name="Cichocki N."/>
            <person name="Clum A."/>
            <person name="Copeland A."/>
            <person name="Hainaut M."/>
            <person name="Haridas S."/>
            <person name="Labutti K."/>
            <person name="Lindquist E."/>
            <person name="Lipzen A."/>
            <person name="Khouja H.-R."/>
            <person name="Murat C."/>
            <person name="Ohm R."/>
            <person name="Olson A."/>
            <person name="Spatafora J."/>
            <person name="Veneault-Fourrey C."/>
            <person name="Henrissat B."/>
            <person name="Grigoriev I."/>
            <person name="Martin F."/>
            <person name="Perotto S."/>
        </authorList>
    </citation>
    <scope>NUCLEOTIDE SEQUENCE [LARGE SCALE GENOMIC DNA]</scope>
    <source>
        <strain evidence="3 4">E</strain>
    </source>
</reference>
<dbReference type="AlphaFoldDB" id="A0A2J6SZB2"/>
<dbReference type="InParanoid" id="A0A2J6SZB2"/>
<dbReference type="PANTHER" id="PTHR39596:SF2">
    <property type="entry name" value="HET DOMAIN PROTEIN (AFU_ORTHOLOGUE AFUA_1G17550)-RELATED"/>
    <property type="match status" value="1"/>
</dbReference>
<feature type="region of interest" description="Disordered" evidence="1">
    <location>
        <begin position="859"/>
        <end position="923"/>
    </location>
</feature>
<dbReference type="GeneID" id="36591655"/>
<feature type="region of interest" description="Disordered" evidence="1">
    <location>
        <begin position="939"/>
        <end position="1028"/>
    </location>
</feature>
<protein>
    <recommendedName>
        <fullName evidence="2">Heterokaryon incompatibility domain-containing protein</fullName>
    </recommendedName>
</protein>
<name>A0A2J6SZB2_9HELO</name>
<feature type="domain" description="Heterokaryon incompatibility" evidence="2">
    <location>
        <begin position="333"/>
        <end position="416"/>
    </location>
</feature>
<evidence type="ECO:0000313" key="4">
    <source>
        <dbReference type="Proteomes" id="UP000235371"/>
    </source>
</evidence>
<sequence length="1028" mass="115000">MDHLQNLQLGDLWKPAYYGNLFNSKKHDFHNFPNKIGWTLSNDTLEFETETDISFNKFLQSWLFFGLLSTILGKPAKTLSETLVSEAGYINTSRLNGYLEDWRNDVAQQKPHTRSLRMIRAQVALDKARHIVTEYCSDDGKKIKPEGHPCHVHPNLGLSLMVLGETLTNAKSKIVEKVGFNIHGWHGDAMEGWGTPSCVLETMKRNGWCRKLVEILKLQLRSHATSLLAAYASHVQTDAVTSYLIEGHKDCTKEKCSIKVRGTDGKYVTQHQPMCRRHPKHPLASNNENLCWQMGPEIGEVVELISQHRVPLMEYDRDDGAVRVVGYKPYMPYATLSHVWSDGYGNPEANKLWKCQLDFFDDLIKEAHEESRSGEKRLFWIDTLAVPIHEQYKAQRRIAVRQIHGVYTNARYTVVIDKGLGQMLPADSYEGTAMRILASGWMRRLWTLQEAYLSRRLYFAFAPGGPREKRLKNLEDLEEMYPKASDILTSNIPSAARNYFHNLLGNDRRARINELPAGNGTDILASVWRAARWRTTNHQEHETLALATLLNLDYQNTKFQDAGLIKDAAKVEDDQLQGMMIDLWKLLDKTCPGSIPPGIIFLPGEKLKDPSFGWAPKTWLSNEELEYPDPLSSMVGAAKLVPEGLLVQYPGFVLHAQSRRAILGDNENSFHFPSDSTLLEWYGVELVGLRSNPPIGVQKDDKQLAIILCRPKPKEIPEIALLVEIEEIIVQRSFSDKQHRSTIYHVSYDWRVKIWRETNTDLLSKWRDYITASIDHDEKIATGDSEQEDKMICGEALDSDQRWYVGGRPPPRKTETETIEEEVKKLVTHKMAETVQIAAEVGQTLPKANAPEVKRTVPFTINGLGGPGRTSFSRPTYTVTSPRPTANNGSTSVTSQVISVQTSQGDSSVPQQQYPVQPPAPAQTAIPAHHQVLMAQPPDGLQAATPRGTRSRSISAASSSSYNTQPPSTGQHHPHGSSPSLSVQTLGTSPPAEREASPSPRSRLPVPIKPVKSANGSAAAGSANGRAA</sequence>
<feature type="compositionally biased region" description="Polar residues" evidence="1">
    <location>
        <begin position="962"/>
        <end position="988"/>
    </location>
</feature>
<dbReference type="Pfam" id="PF06985">
    <property type="entry name" value="HET"/>
    <property type="match status" value="1"/>
</dbReference>
<gene>
    <name evidence="3" type="ORF">K444DRAFT_633120</name>
</gene>
<keyword evidence="4" id="KW-1185">Reference proteome</keyword>
<feature type="compositionally biased region" description="Low complexity" evidence="1">
    <location>
        <begin position="1013"/>
        <end position="1028"/>
    </location>
</feature>
<feature type="compositionally biased region" description="Low complexity" evidence="1">
    <location>
        <begin position="890"/>
        <end position="915"/>
    </location>
</feature>
<organism evidence="3 4">
    <name type="scientific">Hyaloscypha bicolor E</name>
    <dbReference type="NCBI Taxonomy" id="1095630"/>
    <lineage>
        <taxon>Eukaryota</taxon>
        <taxon>Fungi</taxon>
        <taxon>Dikarya</taxon>
        <taxon>Ascomycota</taxon>
        <taxon>Pezizomycotina</taxon>
        <taxon>Leotiomycetes</taxon>
        <taxon>Helotiales</taxon>
        <taxon>Hyaloscyphaceae</taxon>
        <taxon>Hyaloscypha</taxon>
        <taxon>Hyaloscypha bicolor</taxon>
    </lineage>
</organism>
<evidence type="ECO:0000313" key="3">
    <source>
        <dbReference type="EMBL" id="PMD56104.1"/>
    </source>
</evidence>
<dbReference type="InterPro" id="IPR010730">
    <property type="entry name" value="HET"/>
</dbReference>
<dbReference type="Proteomes" id="UP000235371">
    <property type="component" value="Unassembled WGS sequence"/>
</dbReference>
<proteinExistence type="predicted"/>